<dbReference type="InterPro" id="IPR027794">
    <property type="entry name" value="tRNase_Z_dom"/>
</dbReference>
<dbReference type="FunFam" id="3.30.70.330:FF:001092">
    <property type="entry name" value="serine/arginine-rich splicing factor 2"/>
    <property type="match status" value="1"/>
</dbReference>
<evidence type="ECO:0000256" key="21">
    <source>
        <dbReference type="ARBA" id="ARBA00032104"/>
    </source>
</evidence>
<evidence type="ECO:0000256" key="24">
    <source>
        <dbReference type="ARBA" id="ARBA00047136"/>
    </source>
</evidence>
<evidence type="ECO:0000256" key="25">
    <source>
        <dbReference type="PROSITE-ProRule" id="PRU00176"/>
    </source>
</evidence>
<evidence type="ECO:0000256" key="15">
    <source>
        <dbReference type="ARBA" id="ARBA00022884"/>
    </source>
</evidence>
<dbReference type="PROSITE" id="PS50102">
    <property type="entry name" value="RRM"/>
    <property type="match status" value="1"/>
</dbReference>
<protein>
    <recommendedName>
        <fullName evidence="7">Zinc phosphodiesterase ELAC protein 2</fullName>
        <ecNumber evidence="6">3.1.26.11</ecNumber>
    </recommendedName>
    <alternativeName>
        <fullName evidence="22">ElaC homolog protein 2</fullName>
    </alternativeName>
    <alternativeName>
        <fullName evidence="20">Ribonuclease Z 2</fullName>
    </alternativeName>
    <alternativeName>
        <fullName evidence="21">tRNA 3 endonuclease 2</fullName>
    </alternativeName>
    <alternativeName>
        <fullName evidence="19">tRNase Z 2</fullName>
    </alternativeName>
</protein>
<dbReference type="EC" id="3.1.26.11" evidence="6"/>
<dbReference type="SUPFAM" id="SSF56281">
    <property type="entry name" value="Metallo-hydrolase/oxidoreductase"/>
    <property type="match status" value="2"/>
</dbReference>
<dbReference type="InterPro" id="IPR047151">
    <property type="entry name" value="RNZ2-like"/>
</dbReference>
<feature type="compositionally biased region" description="Basic and acidic residues" evidence="26">
    <location>
        <begin position="1004"/>
        <end position="1013"/>
    </location>
</feature>
<dbReference type="GO" id="GO:0003723">
    <property type="term" value="F:RNA binding"/>
    <property type="evidence" value="ECO:0007669"/>
    <property type="project" value="UniProtKB-UniRule"/>
</dbReference>
<keyword evidence="16" id="KW-0809">Transit peptide</keyword>
<reference evidence="28 29" key="1">
    <citation type="submission" date="2024-05" db="EMBL/GenBank/DDBJ databases">
        <title>Culex pipiens pipiens assembly and annotation.</title>
        <authorList>
            <person name="Alout H."/>
            <person name="Durand T."/>
        </authorList>
    </citation>
    <scope>NUCLEOTIDE SEQUENCE [LARGE SCALE GENOMIC DNA]</scope>
    <source>
        <strain evidence="28">HA-2024</strain>
        <tissue evidence="28">Whole body</tissue>
    </source>
</reference>
<feature type="compositionally biased region" description="Gly residues" evidence="26">
    <location>
        <begin position="989"/>
        <end position="1003"/>
    </location>
</feature>
<comment type="subunit">
    <text evidence="24">Homodimer. Interacts with PTCD1.</text>
</comment>
<evidence type="ECO:0000313" key="29">
    <source>
        <dbReference type="Proteomes" id="UP001562425"/>
    </source>
</evidence>
<dbReference type="GO" id="GO:0042645">
    <property type="term" value="C:mitochondrial nucleoid"/>
    <property type="evidence" value="ECO:0007669"/>
    <property type="project" value="UniProtKB-ARBA"/>
</dbReference>
<evidence type="ECO:0000256" key="2">
    <source>
        <dbReference type="ARBA" id="ARBA00001947"/>
    </source>
</evidence>
<feature type="region of interest" description="Disordered" evidence="26">
    <location>
        <begin position="855"/>
        <end position="874"/>
    </location>
</feature>
<keyword evidence="13" id="KW-0378">Hydrolase</keyword>
<keyword evidence="9" id="KW-0819">tRNA processing</keyword>
<dbReference type="SUPFAM" id="SSF54928">
    <property type="entry name" value="RNA-binding domain, RBD"/>
    <property type="match status" value="1"/>
</dbReference>
<evidence type="ECO:0000256" key="3">
    <source>
        <dbReference type="ARBA" id="ARBA00004123"/>
    </source>
</evidence>
<dbReference type="Pfam" id="PF23023">
    <property type="entry name" value="Anti-Pycsar_Apyc1"/>
    <property type="match status" value="1"/>
</dbReference>
<proteinExistence type="inferred from homology"/>
<evidence type="ECO:0000256" key="12">
    <source>
        <dbReference type="ARBA" id="ARBA00022759"/>
    </source>
</evidence>
<feature type="compositionally biased region" description="Basic residues" evidence="26">
    <location>
        <begin position="1034"/>
        <end position="1044"/>
    </location>
</feature>
<dbReference type="Gene3D" id="3.60.15.10">
    <property type="entry name" value="Ribonuclease Z/Hydroxyacylglutathione hydrolase-like"/>
    <property type="match status" value="2"/>
</dbReference>
<comment type="cofactor">
    <cofactor evidence="2">
        <name>Zn(2+)</name>
        <dbReference type="ChEBI" id="CHEBI:29105"/>
    </cofactor>
</comment>
<dbReference type="SMART" id="SM00360">
    <property type="entry name" value="RRM"/>
    <property type="match status" value="1"/>
</dbReference>
<keyword evidence="14" id="KW-0862">Zinc</keyword>
<dbReference type="InterPro" id="IPR036866">
    <property type="entry name" value="RibonucZ/Hydroxyglut_hydro"/>
</dbReference>
<evidence type="ECO:0000256" key="26">
    <source>
        <dbReference type="SAM" id="MobiDB-lite"/>
    </source>
</evidence>
<evidence type="ECO:0000256" key="9">
    <source>
        <dbReference type="ARBA" id="ARBA00022694"/>
    </source>
</evidence>
<feature type="domain" description="RRM" evidence="27">
    <location>
        <begin position="902"/>
        <end position="980"/>
    </location>
</feature>
<dbReference type="CDD" id="cd12311">
    <property type="entry name" value="RRM_SRSF2_SRSF8"/>
    <property type="match status" value="1"/>
</dbReference>
<dbReference type="Gene3D" id="3.30.70.330">
    <property type="match status" value="1"/>
</dbReference>
<dbReference type="GO" id="GO:0005634">
    <property type="term" value="C:nucleus"/>
    <property type="evidence" value="ECO:0007669"/>
    <property type="project" value="UniProtKB-SubCell"/>
</dbReference>
<evidence type="ECO:0000256" key="11">
    <source>
        <dbReference type="ARBA" id="ARBA00022723"/>
    </source>
</evidence>
<evidence type="ECO:0000256" key="7">
    <source>
        <dbReference type="ARBA" id="ARBA00013357"/>
    </source>
</evidence>
<evidence type="ECO:0000256" key="18">
    <source>
        <dbReference type="ARBA" id="ARBA00023242"/>
    </source>
</evidence>
<dbReference type="GO" id="GO:0046872">
    <property type="term" value="F:metal ion binding"/>
    <property type="evidence" value="ECO:0007669"/>
    <property type="project" value="UniProtKB-KW"/>
</dbReference>
<dbReference type="AlphaFoldDB" id="A0ABD1DSL5"/>
<dbReference type="CDD" id="cd07718">
    <property type="entry name" value="RNaseZ_ELAC1_ELAC2-C-term-like_MBL-fold"/>
    <property type="match status" value="1"/>
</dbReference>
<evidence type="ECO:0000256" key="17">
    <source>
        <dbReference type="ARBA" id="ARBA00023128"/>
    </source>
</evidence>
<evidence type="ECO:0000256" key="13">
    <source>
        <dbReference type="ARBA" id="ARBA00022801"/>
    </source>
</evidence>
<dbReference type="PANTHER" id="PTHR12553">
    <property type="entry name" value="ZINC PHOSPHODIESTERASE ELAC PROTEIN 2"/>
    <property type="match status" value="1"/>
</dbReference>
<evidence type="ECO:0000256" key="1">
    <source>
        <dbReference type="ARBA" id="ARBA00000402"/>
    </source>
</evidence>
<feature type="region of interest" description="Disordered" evidence="26">
    <location>
        <begin position="980"/>
        <end position="1067"/>
    </location>
</feature>
<evidence type="ECO:0000256" key="10">
    <source>
        <dbReference type="ARBA" id="ARBA00022722"/>
    </source>
</evidence>
<evidence type="ECO:0000256" key="19">
    <source>
        <dbReference type="ARBA" id="ARBA00030689"/>
    </source>
</evidence>
<evidence type="ECO:0000259" key="27">
    <source>
        <dbReference type="PROSITE" id="PS50102"/>
    </source>
</evidence>
<accession>A0ABD1DSL5</accession>
<dbReference type="FunFam" id="3.60.15.10:FF:000014">
    <property type="entry name" value="Zinc phosphodiesterase ELAC protein 2"/>
    <property type="match status" value="1"/>
</dbReference>
<keyword evidence="29" id="KW-1185">Reference proteome</keyword>
<dbReference type="InterPro" id="IPR012677">
    <property type="entry name" value="Nucleotide-bd_a/b_plait_sf"/>
</dbReference>
<evidence type="ECO:0000256" key="23">
    <source>
        <dbReference type="ARBA" id="ARBA00046098"/>
    </source>
</evidence>
<name>A0ABD1DSL5_CULPP</name>
<gene>
    <name evidence="28" type="ORF">pipiens_001840</name>
</gene>
<dbReference type="InterPro" id="IPR001279">
    <property type="entry name" value="Metallo-B-lactamas"/>
</dbReference>
<dbReference type="Pfam" id="PF00076">
    <property type="entry name" value="RRM_1"/>
    <property type="match status" value="1"/>
</dbReference>
<comment type="caution">
    <text evidence="28">The sequence shown here is derived from an EMBL/GenBank/DDBJ whole genome shotgun (WGS) entry which is preliminary data.</text>
</comment>
<sequence>MYKFPTTFRLVPNVARRAAIIRFKSSSKLRRVLAEMPLDPKHIAEAQKQRLKLKQKVAKVSPGIVNLQVVGSGAAGSPASVYLFSDQTRYLFNCGEGTQRLAYEHKTKLSSLENIFMTRTCWERIGGLPGICLTMQDVGVPSVTLHGPPGLDELFKAMSRFVILKDMKVRAAECRAEDLFEDHVMTLKYVAIGREAGEGGANSDEEEKGEDTTVDDTDYYAYEKRKKAEPKAKLQTASAKQDWTKRHEESVMAYICKLKHRFGQLSLEKCVEKGVPAGPLLGQLKNGNDVTLPDGKVVKSSDVRGPNDPGPVFIFIDIPSEAYLSDLEAKNEAFVPYQSSATDESDQAMYVVHFTPLEVMRTERYRTFLNRFSASTRHIALNEINKFSGYIASHRIQYHLNQLDKDIFPVLKEDNNNYDELDNASTDCDLVRSSSLSYFHIRPRKGIDRTQEAALNPAEYLQELEALPDFKLALDDLRRKIAQQPSQSQTPRSEIFPRIVFLGTGSSIPNKTRNVSAILVRTSPDSSILLDCGEGTAGQIERLYGVEAAVQVFRSIKAVYISHLHADHHLGLFGLLQTRRKLLGPDSEKVLLLAPEQISYWMRLYDCRFEPLHKEYELVKNAQLIEEPLRDERIHDLGLTEIATCRVRHCPHSFGVALRMHSSKKDDTEPIKITYSGDTMPCQDLIELGRDSTVLIHEATMEDELEAEARVKMHSTLSQAISQGRKMNARFTLLTHFSQRYAKIPRIESELDSNLGIAFDNMEVTMEDLPQLCLFYPALKAMFISHFEEMEQKAIKRGNKKMRLETGSGGSSKEPSPARCEQSVVCQPLLSNPPRRVATDRVCCFSVPCEEPRLKKEKKRPRRNPGIPQDSPEPQFFECFVLDTADKMSSYGRPPPRIDGMVSLKVDNLTYRTTPDDLRRVFERCGEVGDIYIPRDRHTRESRGFAFVRFYDKRDAQDALDAMDGRMLDGRELRVQMARYGRPTSPARGSGGGGGRRNGGGGGRSERGRSRDRGARRRSRSLERGSGGGGGGGRGRRSYSRSHSRSRDRSRSGSKSRVFAFVGRTNL</sequence>
<comment type="function">
    <text evidence="23">Zinc phosphodiesterase, which displays mitochondrial tRNA 3'-processing endonuclease activity. Involved in tRNA maturation, by removing a 3'-trailer from precursor tRNA. Associates with mitochondrial DNA complexes at the nucleoids to initiate RNA processing and ribosome assembly.</text>
</comment>
<evidence type="ECO:0000256" key="8">
    <source>
        <dbReference type="ARBA" id="ARBA00022553"/>
    </source>
</evidence>
<dbReference type="EMBL" id="JBEHCU010002784">
    <property type="protein sequence ID" value="KAL1402571.1"/>
    <property type="molecule type" value="Genomic_DNA"/>
</dbReference>
<keyword evidence="15 25" id="KW-0694">RNA-binding</keyword>
<keyword evidence="18" id="KW-0539">Nucleus</keyword>
<evidence type="ECO:0000256" key="5">
    <source>
        <dbReference type="ARBA" id="ARBA00007823"/>
    </source>
</evidence>
<keyword evidence="17" id="KW-0496">Mitochondrion</keyword>
<evidence type="ECO:0000256" key="4">
    <source>
        <dbReference type="ARBA" id="ARBA00004305"/>
    </source>
</evidence>
<dbReference type="InterPro" id="IPR035979">
    <property type="entry name" value="RBD_domain_sf"/>
</dbReference>
<keyword evidence="10" id="KW-0540">Nuclease</keyword>
<dbReference type="Proteomes" id="UP001562425">
    <property type="component" value="Unassembled WGS sequence"/>
</dbReference>
<keyword evidence="8" id="KW-0597">Phosphoprotein</keyword>
<dbReference type="PANTHER" id="PTHR12553:SF49">
    <property type="entry name" value="ZINC PHOSPHODIESTERASE ELAC PROTEIN 2"/>
    <property type="match status" value="1"/>
</dbReference>
<keyword evidence="12" id="KW-0255">Endonuclease</keyword>
<organism evidence="28 29">
    <name type="scientific">Culex pipiens pipiens</name>
    <name type="common">Northern house mosquito</name>
    <dbReference type="NCBI Taxonomy" id="38569"/>
    <lineage>
        <taxon>Eukaryota</taxon>
        <taxon>Metazoa</taxon>
        <taxon>Ecdysozoa</taxon>
        <taxon>Arthropoda</taxon>
        <taxon>Hexapoda</taxon>
        <taxon>Insecta</taxon>
        <taxon>Pterygota</taxon>
        <taxon>Neoptera</taxon>
        <taxon>Endopterygota</taxon>
        <taxon>Diptera</taxon>
        <taxon>Nematocera</taxon>
        <taxon>Culicoidea</taxon>
        <taxon>Culicidae</taxon>
        <taxon>Culicinae</taxon>
        <taxon>Culicini</taxon>
        <taxon>Culex</taxon>
        <taxon>Culex</taxon>
    </lineage>
</organism>
<dbReference type="InterPro" id="IPR000504">
    <property type="entry name" value="RRM_dom"/>
</dbReference>
<comment type="subcellular location">
    <subcellularLocation>
        <location evidence="4">Mitochondrion matrix</location>
    </subcellularLocation>
    <subcellularLocation>
        <location evidence="3">Nucleus</location>
    </subcellularLocation>
</comment>
<comment type="catalytic activity">
    <reaction evidence="1">
        <text>Endonucleolytic cleavage of RNA, removing extra 3' nucleotides from tRNA precursor, generating 3' termini of tRNAs. A 3'-hydroxy group is left at the tRNA terminus and a 5'-phosphoryl group is left at the trailer molecule.</text>
        <dbReference type="EC" id="3.1.26.11"/>
    </reaction>
</comment>
<evidence type="ECO:0000256" key="16">
    <source>
        <dbReference type="ARBA" id="ARBA00022946"/>
    </source>
</evidence>
<dbReference type="Pfam" id="PF13691">
    <property type="entry name" value="Lactamase_B_4"/>
    <property type="match status" value="1"/>
</dbReference>
<evidence type="ECO:0000313" key="28">
    <source>
        <dbReference type="EMBL" id="KAL1402571.1"/>
    </source>
</evidence>
<dbReference type="SMART" id="SM00849">
    <property type="entry name" value="Lactamase_B"/>
    <property type="match status" value="1"/>
</dbReference>
<dbReference type="GO" id="GO:0042781">
    <property type="term" value="F:3'-tRNA processing endoribonuclease activity"/>
    <property type="evidence" value="ECO:0007669"/>
    <property type="project" value="UniProtKB-EC"/>
</dbReference>
<evidence type="ECO:0000256" key="22">
    <source>
        <dbReference type="ARBA" id="ARBA00032616"/>
    </source>
</evidence>
<evidence type="ECO:0000256" key="6">
    <source>
        <dbReference type="ARBA" id="ARBA00012477"/>
    </source>
</evidence>
<keyword evidence="11" id="KW-0479">Metal-binding</keyword>
<comment type="similarity">
    <text evidence="5">Belongs to the RNase Z family.</text>
</comment>
<evidence type="ECO:0000256" key="14">
    <source>
        <dbReference type="ARBA" id="ARBA00022833"/>
    </source>
</evidence>
<evidence type="ECO:0000256" key="20">
    <source>
        <dbReference type="ARBA" id="ARBA00030729"/>
    </source>
</evidence>